<dbReference type="RefSeq" id="WP_231001908.1">
    <property type="nucleotide sequence ID" value="NZ_JAJNEC010000001.1"/>
</dbReference>
<organism evidence="1 2">
    <name type="scientific">Niabella pedocola</name>
    <dbReference type="NCBI Taxonomy" id="1752077"/>
    <lineage>
        <taxon>Bacteria</taxon>
        <taxon>Pseudomonadati</taxon>
        <taxon>Bacteroidota</taxon>
        <taxon>Chitinophagia</taxon>
        <taxon>Chitinophagales</taxon>
        <taxon>Chitinophagaceae</taxon>
        <taxon>Niabella</taxon>
    </lineage>
</organism>
<reference evidence="1 2" key="1">
    <citation type="submission" date="2021-11" db="EMBL/GenBank/DDBJ databases">
        <title>Genomic of Niabella pedocola.</title>
        <authorList>
            <person name="Wu T."/>
        </authorList>
    </citation>
    <scope>NUCLEOTIDE SEQUENCE [LARGE SCALE GENOMIC DNA]</scope>
    <source>
        <strain evidence="1 2">JCM 31011</strain>
    </source>
</reference>
<gene>
    <name evidence="1" type="ORF">LQ567_00005</name>
</gene>
<keyword evidence="2" id="KW-1185">Reference proteome</keyword>
<accession>A0ABS8PJ41</accession>
<dbReference type="Proteomes" id="UP001199816">
    <property type="component" value="Unassembled WGS sequence"/>
</dbReference>
<protein>
    <submittedName>
        <fullName evidence="1">DUF4998 domain-containing protein</fullName>
    </submittedName>
</protein>
<dbReference type="Pfam" id="PF16389">
    <property type="entry name" value="DUF4998"/>
    <property type="match status" value="1"/>
</dbReference>
<dbReference type="EMBL" id="JAJNEC010000001">
    <property type="protein sequence ID" value="MCD2421125.1"/>
    <property type="molecule type" value="Genomic_DNA"/>
</dbReference>
<evidence type="ECO:0000313" key="2">
    <source>
        <dbReference type="Proteomes" id="UP001199816"/>
    </source>
</evidence>
<evidence type="ECO:0000313" key="1">
    <source>
        <dbReference type="EMBL" id="MCD2421125.1"/>
    </source>
</evidence>
<proteinExistence type="predicted"/>
<sequence>MRKIFFTGTLFTVLYAVSMCNKPSDYYSAPFLNNAETAKPGRVDSLTILPGRNRALLRFIVSPDRRVTKVRISYSSSLSADVKTSFVDITDQDYGSRKEVAIDNLPEATLIANIVSFAKNGDSSTVAQVSGTIYGDRYRASLYNRVYQNITTVSGVKYMNFINESAKPQDSTVFYPLQKTVVTYPKASGGTNTFEISAFTNSVPVPDIAATGTITLYSLFKPVQSSIDIFESGTLSVNF</sequence>
<name>A0ABS8PJ41_9BACT</name>
<comment type="caution">
    <text evidence="1">The sequence shown here is derived from an EMBL/GenBank/DDBJ whole genome shotgun (WGS) entry which is preliminary data.</text>
</comment>